<dbReference type="AlphaFoldDB" id="A0AA37M9T3"/>
<feature type="chain" id="PRO_5041447382" description="Rap1a immunity protein domain-containing protein" evidence="1">
    <location>
        <begin position="25"/>
        <end position="132"/>
    </location>
</feature>
<keyword evidence="1" id="KW-0732">Signal</keyword>
<dbReference type="Proteomes" id="UP001055108">
    <property type="component" value="Unassembled WGS sequence"/>
</dbReference>
<proteinExistence type="predicted"/>
<organism evidence="2 3">
    <name type="scientific">Methylobacterium gregans</name>
    <dbReference type="NCBI Taxonomy" id="374424"/>
    <lineage>
        <taxon>Bacteria</taxon>
        <taxon>Pseudomonadati</taxon>
        <taxon>Pseudomonadota</taxon>
        <taxon>Alphaproteobacteria</taxon>
        <taxon>Hyphomicrobiales</taxon>
        <taxon>Methylobacteriaceae</taxon>
        <taxon>Methylobacterium</taxon>
    </lineage>
</organism>
<keyword evidence="3" id="KW-1185">Reference proteome</keyword>
<dbReference type="RefSeq" id="WP_238300978.1">
    <property type="nucleotide sequence ID" value="NZ_BPQM01000009.1"/>
</dbReference>
<dbReference type="EMBL" id="BPQM01000009">
    <property type="protein sequence ID" value="GJD77264.1"/>
    <property type="molecule type" value="Genomic_DNA"/>
</dbReference>
<protein>
    <recommendedName>
        <fullName evidence="4">Rap1a immunity protein domain-containing protein</fullName>
    </recommendedName>
</protein>
<name>A0AA37M9T3_9HYPH</name>
<comment type="caution">
    <text evidence="2">The sequence shown here is derived from an EMBL/GenBank/DDBJ whole genome shotgun (WGS) entry which is preliminary data.</text>
</comment>
<accession>A0AA37M9T3</accession>
<reference evidence="2" key="2">
    <citation type="submission" date="2021-08" db="EMBL/GenBank/DDBJ databases">
        <authorList>
            <person name="Tani A."/>
            <person name="Ola A."/>
            <person name="Ogura Y."/>
            <person name="Katsura K."/>
            <person name="Hayashi T."/>
        </authorList>
    </citation>
    <scope>NUCLEOTIDE SEQUENCE</scope>
    <source>
        <strain evidence="2">NBRC 103626</strain>
    </source>
</reference>
<gene>
    <name evidence="2" type="ORF">NBEOAGPD_0468</name>
</gene>
<evidence type="ECO:0000256" key="1">
    <source>
        <dbReference type="SAM" id="SignalP"/>
    </source>
</evidence>
<evidence type="ECO:0000313" key="3">
    <source>
        <dbReference type="Proteomes" id="UP001055108"/>
    </source>
</evidence>
<feature type="signal peptide" evidence="1">
    <location>
        <begin position="1"/>
        <end position="24"/>
    </location>
</feature>
<sequence>MRSRFRSIARATATLLLTISGVAAQTVTDGSDAALGPEKTGAVLALVARVLRSPDAQVTGLRVGRAGALCGAVDVRNRMGSYTGPRGFVADLGSAFLARLPEGPELRNPASPADFQAMQRAQALFAANCTSA</sequence>
<evidence type="ECO:0008006" key="4">
    <source>
        <dbReference type="Google" id="ProtNLM"/>
    </source>
</evidence>
<evidence type="ECO:0000313" key="2">
    <source>
        <dbReference type="EMBL" id="GJD77264.1"/>
    </source>
</evidence>
<reference evidence="2" key="1">
    <citation type="journal article" date="2016" name="Front. Microbiol.">
        <title>Genome Sequence of the Piezophilic, Mesophilic Sulfate-Reducing Bacterium Desulfovibrio indicus J2T.</title>
        <authorList>
            <person name="Cao J."/>
            <person name="Maignien L."/>
            <person name="Shao Z."/>
            <person name="Alain K."/>
            <person name="Jebbar M."/>
        </authorList>
    </citation>
    <scope>NUCLEOTIDE SEQUENCE</scope>
    <source>
        <strain evidence="2">NBRC 103626</strain>
    </source>
</reference>